<reference evidence="1" key="1">
    <citation type="submission" date="2022-06" db="EMBL/GenBank/DDBJ databases">
        <title>Akkermansia biwalacus sp. nov., an anaerobic mucin-degrading bacterium isolated from human intestine.</title>
        <authorList>
            <person name="Kobayashi Y."/>
            <person name="Inoue S."/>
            <person name="Kawahara T."/>
            <person name="Kohda N."/>
        </authorList>
    </citation>
    <scope>NUCLEOTIDE SEQUENCE</scope>
    <source>
        <strain evidence="1">WON2089</strain>
    </source>
</reference>
<gene>
    <name evidence="1" type="ORF">Abiwalacus_08590</name>
</gene>
<sequence>MRQGIDGVQTVYTYEAASDHGAVHKVIETVQANGSIVPGQSTKSVQYIAENGTTTRKEQYVHTGEDWSLISTEDYEYDAELKRIKTTKGNGRFSTTEWMCCGPLTETDEDGVVTTYGYNSAKQLVETIRSATETTPETITSYMRDATGRILSTRHDVGAMTTVESTEYDDLGRTISTTDVLGRITRTEYSQNQLAITEVLPSGATLVTKRYYDGAILWAGGTGQREMETQVELTKEGILTTTLSHGVVLSRTLKNGFGQISHQGQPNTHGGFIITRNSYNGKGQLVHSQMEGMAPALTAYNELGNVVRQTVLLDELHPDDPTKNRISESSMCYQIREDGIYQIQTSTTYNAEGLPITQTTETMVSHLDPVLESKVLSTDVYGQQSIQWSEYTAPARRTQFSRIPTSDITAISLVVDGFTINQNDHAGIHSSQECSYTSTGMILKQTDGRGNVTTMETDLSGRNIKTTDAEGNITSTSYLPCCDAVTCIMDALGGTARYSYDIRGRKTAEYGTAVQPACFSYDEADRVIALTTFRAKEEDVTTDPSGRTDGDTTTWLYDVATGLELKKTYADGSFISKTYDDLNRLKTFTKARGIATTYAYAPLTGELISVSHNDATPGWEFTYNHLGQMTSVRDTSGLRKLTYDNYGRMIQDTSFGQAESSIQEKYDAFGRPAGYRLMLGSRTIQHSHLDYGRQGAMIGMNLEGLASPFTWEYDDASGFLNQLSYPNGMVRSNTYHPKLNLLTSIGYEKTQNGQTVAAHQYEYDSLMRPVQRRDSWEAATPVTTRDFTYNSRSELVEDRIGQDGSFSYQYDNIGNRKSARELEEEVSYEANQLNQYTDVTGEAELFTPSFDADGNQTRIKTATGIWEVSYDANNRPVKFTSQDGRTAVTCLYDYQGRRFEKKVTFNESTISHVYYLYRGYLQVAELNMMNPMPVLEKSYLWDPTEPTATRILMMTCWKENGMAAGEHLCFTHDALKNVTSIFDEQQVQRARYEYAPFGALITAQGDMAQENRFRFSCECMDDELELVYYNYRHLNPLDGRWISRDPIAENGGENLYGFVSNSPSVYYDYQGLKNNNSGGAIAINFTHLFGMGSSPSDGYSIDLTLTAFTQDRDCRIRGELFGTVSYRKNMPSTPHQGGGDGFDFSWGAKGAVGWGGPHGSNIPERILNNYGKLPPIPHAQNEISYGYVFNFNSCIPEITSHNLVQLKFDNVVLMYQNDQSWLKKWHPTTDQAWTATFALDIELGKGTICSLLYQQFTGKANLNEKRSLTDTIYHQTPYQESLNWGLGGISIGQGGNSFGFYTDTHAGQDLIHWLIGDKKFKQTDSPRFYFEQQMMIETKKK</sequence>
<accession>A0ABN6QFG2</accession>
<evidence type="ECO:0000313" key="1">
    <source>
        <dbReference type="EMBL" id="BDL43285.1"/>
    </source>
</evidence>
<dbReference type="EMBL" id="AP025943">
    <property type="protein sequence ID" value="BDL43285.1"/>
    <property type="molecule type" value="Genomic_DNA"/>
</dbReference>
<evidence type="ECO:0008006" key="3">
    <source>
        <dbReference type="Google" id="ProtNLM"/>
    </source>
</evidence>
<dbReference type="PANTHER" id="PTHR32305:SF15">
    <property type="entry name" value="PROTEIN RHSA-RELATED"/>
    <property type="match status" value="1"/>
</dbReference>
<dbReference type="InterPro" id="IPR050708">
    <property type="entry name" value="T6SS_VgrG/RHS"/>
</dbReference>
<organism evidence="1 2">
    <name type="scientific">Akkermansia biwaensis</name>
    <dbReference type="NCBI Taxonomy" id="2946555"/>
    <lineage>
        <taxon>Bacteria</taxon>
        <taxon>Pseudomonadati</taxon>
        <taxon>Verrucomicrobiota</taxon>
        <taxon>Verrucomicrobiia</taxon>
        <taxon>Verrucomicrobiales</taxon>
        <taxon>Akkermansiaceae</taxon>
        <taxon>Akkermansia</taxon>
    </lineage>
</organism>
<dbReference type="PANTHER" id="PTHR32305">
    <property type="match status" value="1"/>
</dbReference>
<keyword evidence="2" id="KW-1185">Reference proteome</keyword>
<protein>
    <recommendedName>
        <fullName evidence="3">RHS repeat-associated core domain-containing protein</fullName>
    </recommendedName>
</protein>
<dbReference type="Proteomes" id="UP001062263">
    <property type="component" value="Chromosome"/>
</dbReference>
<dbReference type="InterPro" id="IPR022385">
    <property type="entry name" value="Rhs_assc_core"/>
</dbReference>
<evidence type="ECO:0000313" key="2">
    <source>
        <dbReference type="Proteomes" id="UP001062263"/>
    </source>
</evidence>
<dbReference type="NCBIfam" id="TIGR03696">
    <property type="entry name" value="Rhs_assc_core"/>
    <property type="match status" value="1"/>
</dbReference>
<name>A0ABN6QFG2_9BACT</name>
<proteinExistence type="predicted"/>
<dbReference type="RefSeq" id="WP_265145662.1">
    <property type="nucleotide sequence ID" value="NZ_AP025943.1"/>
</dbReference>
<dbReference type="Gene3D" id="2.180.10.10">
    <property type="entry name" value="RHS repeat-associated core"/>
    <property type="match status" value="3"/>
</dbReference>